<accession>A0ABZ1DYR7</accession>
<reference evidence="1 2" key="1">
    <citation type="submission" date="2023-09" db="EMBL/GenBank/DDBJ databases">
        <title>Thioclava shenzhenensis sp. nov., a multidrug resistant bacteria-antagonizing species isolated from coastal seawater.</title>
        <authorList>
            <person name="Long M."/>
        </authorList>
    </citation>
    <scope>NUCLEOTIDE SEQUENCE [LARGE SCALE GENOMIC DNA]</scope>
    <source>
        <strain evidence="1 2">FTW29</strain>
    </source>
</reference>
<dbReference type="RefSeq" id="WP_339107682.1">
    <property type="nucleotide sequence ID" value="NZ_CP135443.1"/>
</dbReference>
<dbReference type="Pfam" id="PF02620">
    <property type="entry name" value="YceD"/>
    <property type="match status" value="1"/>
</dbReference>
<sequence length="186" mass="20442">MTDGTPLEMPWSHPVAVKDLNGRKPLRFDISPEPALRKEIAQWADIVSVEALSFKGELTPAGKHDFVLNGKLHARITQSCVITLEPVAGEVKESVSRRFLRDWVEPTAEESEIPEDDSAEALPAVIDLAHVALEAFELGLPLYPRKDGAELGETVITKPGETPLRDEDLKPFANLKALMDKKDGNA</sequence>
<protein>
    <submittedName>
        <fullName evidence="1">DUF177 domain-containing protein</fullName>
    </submittedName>
</protein>
<gene>
    <name evidence="1" type="ORF">RPE78_01095</name>
</gene>
<evidence type="ECO:0000313" key="2">
    <source>
        <dbReference type="Proteomes" id="UP001623290"/>
    </source>
</evidence>
<evidence type="ECO:0000313" key="1">
    <source>
        <dbReference type="EMBL" id="WRY33917.1"/>
    </source>
</evidence>
<keyword evidence="2" id="KW-1185">Reference proteome</keyword>
<dbReference type="Proteomes" id="UP001623290">
    <property type="component" value="Chromosome"/>
</dbReference>
<name>A0ABZ1DYR7_9RHOB</name>
<organism evidence="1 2">
    <name type="scientific">Thioclava litoralis</name>
    <dbReference type="NCBI Taxonomy" id="3076557"/>
    <lineage>
        <taxon>Bacteria</taxon>
        <taxon>Pseudomonadati</taxon>
        <taxon>Pseudomonadota</taxon>
        <taxon>Alphaproteobacteria</taxon>
        <taxon>Rhodobacterales</taxon>
        <taxon>Paracoccaceae</taxon>
        <taxon>Thioclava</taxon>
    </lineage>
</organism>
<proteinExistence type="predicted"/>
<dbReference type="InterPro" id="IPR003772">
    <property type="entry name" value="YceD"/>
</dbReference>
<dbReference type="EMBL" id="CP135443">
    <property type="protein sequence ID" value="WRY33917.1"/>
    <property type="molecule type" value="Genomic_DNA"/>
</dbReference>